<reference evidence="1" key="2">
    <citation type="journal article" date="2015" name="Fish Shellfish Immunol.">
        <title>Early steps in the European eel (Anguilla anguilla)-Vibrio vulnificus interaction in the gills: Role of the RtxA13 toxin.</title>
        <authorList>
            <person name="Callol A."/>
            <person name="Pajuelo D."/>
            <person name="Ebbesson L."/>
            <person name="Teles M."/>
            <person name="MacKenzie S."/>
            <person name="Amaro C."/>
        </authorList>
    </citation>
    <scope>NUCLEOTIDE SEQUENCE</scope>
</reference>
<reference evidence="1" key="1">
    <citation type="submission" date="2014-11" db="EMBL/GenBank/DDBJ databases">
        <authorList>
            <person name="Amaro Gonzalez C."/>
        </authorList>
    </citation>
    <scope>NUCLEOTIDE SEQUENCE</scope>
</reference>
<protein>
    <submittedName>
        <fullName evidence="1">Uncharacterized protein</fullName>
    </submittedName>
</protein>
<dbReference type="AlphaFoldDB" id="A0A0E9RAJ2"/>
<accession>A0A0E9RAJ2</accession>
<organism evidence="1">
    <name type="scientific">Anguilla anguilla</name>
    <name type="common">European freshwater eel</name>
    <name type="synonym">Muraena anguilla</name>
    <dbReference type="NCBI Taxonomy" id="7936"/>
    <lineage>
        <taxon>Eukaryota</taxon>
        <taxon>Metazoa</taxon>
        <taxon>Chordata</taxon>
        <taxon>Craniata</taxon>
        <taxon>Vertebrata</taxon>
        <taxon>Euteleostomi</taxon>
        <taxon>Actinopterygii</taxon>
        <taxon>Neopterygii</taxon>
        <taxon>Teleostei</taxon>
        <taxon>Anguilliformes</taxon>
        <taxon>Anguillidae</taxon>
        <taxon>Anguilla</taxon>
    </lineage>
</organism>
<name>A0A0E9RAJ2_ANGAN</name>
<dbReference type="EMBL" id="GBXM01082391">
    <property type="protein sequence ID" value="JAH26186.1"/>
    <property type="molecule type" value="Transcribed_RNA"/>
</dbReference>
<sequence length="61" mass="7078">MLGEQTAFACHCHYYLHHLPSVPNTPYLGVNTRSVSHNTALQGHFKRVVKHYKCLYVQFFS</sequence>
<proteinExistence type="predicted"/>
<evidence type="ECO:0000313" key="1">
    <source>
        <dbReference type="EMBL" id="JAH26186.1"/>
    </source>
</evidence>